<dbReference type="Proteomes" id="UP000694393">
    <property type="component" value="Unplaced"/>
</dbReference>
<dbReference type="PROSITE" id="PS50804">
    <property type="entry name" value="SCAN_BOX"/>
    <property type="match status" value="1"/>
</dbReference>
<name>A0A8C8SM29_9SAUR</name>
<organism evidence="2 3">
    <name type="scientific">Pelusios castaneus</name>
    <name type="common">West African mud turtle</name>
    <dbReference type="NCBI Taxonomy" id="367368"/>
    <lineage>
        <taxon>Eukaryota</taxon>
        <taxon>Metazoa</taxon>
        <taxon>Chordata</taxon>
        <taxon>Craniata</taxon>
        <taxon>Vertebrata</taxon>
        <taxon>Euteleostomi</taxon>
        <taxon>Archelosauria</taxon>
        <taxon>Testudinata</taxon>
        <taxon>Testudines</taxon>
        <taxon>Pleurodira</taxon>
        <taxon>Pelomedusidae</taxon>
        <taxon>Pelusios</taxon>
    </lineage>
</organism>
<dbReference type="Gene3D" id="1.10.340.70">
    <property type="match status" value="1"/>
</dbReference>
<keyword evidence="3" id="KW-1185">Reference proteome</keyword>
<dbReference type="InterPro" id="IPR038269">
    <property type="entry name" value="SCAN_sf"/>
</dbReference>
<dbReference type="Gene3D" id="1.10.4020.10">
    <property type="entry name" value="DNA breaking-rejoining enzymes"/>
    <property type="match status" value="1"/>
</dbReference>
<reference evidence="2" key="2">
    <citation type="submission" date="2025-09" db="UniProtKB">
        <authorList>
            <consortium name="Ensembl"/>
        </authorList>
    </citation>
    <scope>IDENTIFICATION</scope>
</reference>
<dbReference type="PANTHER" id="PTHR46888:SF1">
    <property type="entry name" value="RIBONUCLEASE H"/>
    <property type="match status" value="1"/>
</dbReference>
<evidence type="ECO:0000313" key="3">
    <source>
        <dbReference type="Proteomes" id="UP000694393"/>
    </source>
</evidence>
<sequence>PWATLLAPYLTGAPQAAYRALSDKAAQDYQEVKEAILDTLDINPETFRRRFRGKEYHPGIRLRALAQELKDACCRWLQPDQHSKEELIDQVVMEQFLHAIPKDFLAAENPRVTRFYWPGVQREVQDYCTSCPDCQK</sequence>
<dbReference type="Pfam" id="PF17921">
    <property type="entry name" value="Integrase_H2C2"/>
    <property type="match status" value="1"/>
</dbReference>
<evidence type="ECO:0000313" key="2">
    <source>
        <dbReference type="Ensembl" id="ENSPCEP00000020951.1"/>
    </source>
</evidence>
<proteinExistence type="predicted"/>
<dbReference type="Ensembl" id="ENSPCET00000021679.1">
    <property type="protein sequence ID" value="ENSPCEP00000020951.1"/>
    <property type="gene ID" value="ENSPCEG00000016156.1"/>
</dbReference>
<dbReference type="AlphaFoldDB" id="A0A8C8SM29"/>
<dbReference type="SUPFAM" id="SSF47353">
    <property type="entry name" value="Retrovirus capsid dimerization domain-like"/>
    <property type="match status" value="1"/>
</dbReference>
<protein>
    <recommendedName>
        <fullName evidence="1">SCAN box domain-containing protein</fullName>
    </recommendedName>
</protein>
<dbReference type="InterPro" id="IPR003309">
    <property type="entry name" value="SCAN_dom"/>
</dbReference>
<feature type="domain" description="SCAN box" evidence="1">
    <location>
        <begin position="48"/>
        <end position="106"/>
    </location>
</feature>
<accession>A0A8C8SM29</accession>
<evidence type="ECO:0000259" key="1">
    <source>
        <dbReference type="PROSITE" id="PS50804"/>
    </source>
</evidence>
<dbReference type="SMART" id="SM00431">
    <property type="entry name" value="SCAN"/>
    <property type="match status" value="1"/>
</dbReference>
<dbReference type="InterPro" id="IPR041588">
    <property type="entry name" value="Integrase_H2C2"/>
</dbReference>
<dbReference type="PANTHER" id="PTHR46888">
    <property type="entry name" value="ZINC KNUCKLE DOMAINCONTAINING PROTEIN-RELATED"/>
    <property type="match status" value="1"/>
</dbReference>
<reference evidence="2" key="1">
    <citation type="submission" date="2025-08" db="UniProtKB">
        <authorList>
            <consortium name="Ensembl"/>
        </authorList>
    </citation>
    <scope>IDENTIFICATION</scope>
</reference>
<dbReference type="Pfam" id="PF02023">
    <property type="entry name" value="SCAN"/>
    <property type="match status" value="1"/>
</dbReference>